<accession>A0ABW1D8N0</accession>
<dbReference type="InterPro" id="IPR028994">
    <property type="entry name" value="Integrin_alpha_N"/>
</dbReference>
<evidence type="ECO:0000256" key="1">
    <source>
        <dbReference type="ARBA" id="ARBA00022729"/>
    </source>
</evidence>
<evidence type="ECO:0000313" key="3">
    <source>
        <dbReference type="Proteomes" id="UP001596058"/>
    </source>
</evidence>
<dbReference type="PANTHER" id="PTHR13412">
    <property type="entry name" value="T-CELL IMMUNOMODULATORY PROTEIN HOMOLOG"/>
    <property type="match status" value="1"/>
</dbReference>
<keyword evidence="1" id="KW-0732">Signal</keyword>
<comment type="caution">
    <text evidence="2">The sequence shown here is derived from an EMBL/GenBank/DDBJ whole genome shotgun (WGS) entry which is preliminary data.</text>
</comment>
<dbReference type="Proteomes" id="UP001596058">
    <property type="component" value="Unassembled WGS sequence"/>
</dbReference>
<dbReference type="EMBL" id="JBHSPA010000095">
    <property type="protein sequence ID" value="MFC5833610.1"/>
    <property type="molecule type" value="Genomic_DNA"/>
</dbReference>
<dbReference type="Gene3D" id="2.130.10.130">
    <property type="entry name" value="Integrin alpha, N-terminal"/>
    <property type="match status" value="2"/>
</dbReference>
<dbReference type="Pfam" id="PF01839">
    <property type="entry name" value="FG-GAP"/>
    <property type="match status" value="1"/>
</dbReference>
<gene>
    <name evidence="2" type="ORF">ACFPZ3_58035</name>
</gene>
<sequence length="389" mass="41360">MAEGKRRADDLNGDGRADLVVEVDLISKQVHYLAVIYGSPRGLDGRNKTIVPSDVFYSWLMRPSSEADLDGDGFGDIMGYGRPNERENSGPHIFWGGPRGIDARTPPTRLPLPEGAKGAGGAANRAVAGDFDGDGNADVAVSRPSPSKSPGGQFEWNLIVLYGPFSREGASTRQSVQPSPTGDEFWRMTVDKIEGRRTTGLVVFRPDDGEQTSGWLLDAGPRGLSKQGRKLNRGLSAAFGDFDGDGARDVAIGDDGVRNDEPGLETEAPSVAKTLTVYYGDGRTRTFKGNQGPAVSGDFNGDGRDDLAFGGANNRFDPTRIFWGSSAGLRPGDKVHGLTGATPLAAGDYDGDGNDELAFASVSPGHAVGEDSFEIFMTDGRKVLTRFKL</sequence>
<proteinExistence type="predicted"/>
<name>A0ABW1D8N0_9ACTN</name>
<dbReference type="InterPro" id="IPR013517">
    <property type="entry name" value="FG-GAP"/>
</dbReference>
<dbReference type="SUPFAM" id="SSF69318">
    <property type="entry name" value="Integrin alpha N-terminal domain"/>
    <property type="match status" value="1"/>
</dbReference>
<organism evidence="2 3">
    <name type="scientific">Nonomuraea insulae</name>
    <dbReference type="NCBI Taxonomy" id="1616787"/>
    <lineage>
        <taxon>Bacteria</taxon>
        <taxon>Bacillati</taxon>
        <taxon>Actinomycetota</taxon>
        <taxon>Actinomycetes</taxon>
        <taxon>Streptosporangiales</taxon>
        <taxon>Streptosporangiaceae</taxon>
        <taxon>Nonomuraea</taxon>
    </lineage>
</organism>
<dbReference type="Pfam" id="PF13517">
    <property type="entry name" value="FG-GAP_3"/>
    <property type="match status" value="1"/>
</dbReference>
<protein>
    <submittedName>
        <fullName evidence="2">FG-GAP repeat domain-containing protein</fullName>
    </submittedName>
</protein>
<dbReference type="PANTHER" id="PTHR13412:SF0">
    <property type="entry name" value="T-CELL IMMUNOMODULATORY PROTEIN"/>
    <property type="match status" value="1"/>
</dbReference>
<evidence type="ECO:0000313" key="2">
    <source>
        <dbReference type="EMBL" id="MFC5833610.1"/>
    </source>
</evidence>
<dbReference type="RefSeq" id="WP_379523036.1">
    <property type="nucleotide sequence ID" value="NZ_JBHSPA010000095.1"/>
</dbReference>
<dbReference type="InterPro" id="IPR024881">
    <property type="entry name" value="Tip"/>
</dbReference>
<keyword evidence="3" id="KW-1185">Reference proteome</keyword>
<reference evidence="3" key="1">
    <citation type="journal article" date="2019" name="Int. J. Syst. Evol. Microbiol.">
        <title>The Global Catalogue of Microorganisms (GCM) 10K type strain sequencing project: providing services to taxonomists for standard genome sequencing and annotation.</title>
        <authorList>
            <consortium name="The Broad Institute Genomics Platform"/>
            <consortium name="The Broad Institute Genome Sequencing Center for Infectious Disease"/>
            <person name="Wu L."/>
            <person name="Ma J."/>
        </authorList>
    </citation>
    <scope>NUCLEOTIDE SEQUENCE [LARGE SCALE GENOMIC DNA]</scope>
    <source>
        <strain evidence="3">CCUG 53903</strain>
    </source>
</reference>